<accession>A0A1N7EFI2</accession>
<name>A0A1N7EFI2_9RHOB</name>
<dbReference type="PIRSF" id="PIRSF034110">
    <property type="entry name" value="DUF1203"/>
    <property type="match status" value="1"/>
</dbReference>
<protein>
    <recommendedName>
        <fullName evidence="3">DUF1203 domain-containing protein</fullName>
    </recommendedName>
</protein>
<sequence length="155" mass="16803">MPFQIHAISPTLFAPLFALSDTELASRKARRMTVTEHPGTPCRVSLADAQIGETVLLLNHWHLPSQSPYAASHAIFVRQGVQQARPTPGEVPEVLLSRLISLRVFDDSDMMIHADAVEGTALPEALTEALGLPGAEYIHLHYAKPGCFAASVTRA</sequence>
<organism evidence="1 2">
    <name type="scientific">Roseovarius nanhaiticus</name>
    <dbReference type="NCBI Taxonomy" id="573024"/>
    <lineage>
        <taxon>Bacteria</taxon>
        <taxon>Pseudomonadati</taxon>
        <taxon>Pseudomonadota</taxon>
        <taxon>Alphaproteobacteria</taxon>
        <taxon>Rhodobacterales</taxon>
        <taxon>Roseobacteraceae</taxon>
        <taxon>Roseovarius</taxon>
    </lineage>
</organism>
<dbReference type="EMBL" id="FTNV01000001">
    <property type="protein sequence ID" value="SIR86804.1"/>
    <property type="molecule type" value="Genomic_DNA"/>
</dbReference>
<dbReference type="Proteomes" id="UP000186019">
    <property type="component" value="Unassembled WGS sequence"/>
</dbReference>
<keyword evidence="2" id="KW-1185">Reference proteome</keyword>
<dbReference type="STRING" id="573024.SAMN05216208_1933"/>
<gene>
    <name evidence="1" type="ORF">SAMN05421666_0201</name>
</gene>
<dbReference type="AlphaFoldDB" id="A0A1N7EFI2"/>
<reference evidence="1 2" key="1">
    <citation type="submission" date="2017-01" db="EMBL/GenBank/DDBJ databases">
        <authorList>
            <person name="Mah S.A."/>
            <person name="Swanson W.J."/>
            <person name="Moy G.W."/>
            <person name="Vacquier V.D."/>
        </authorList>
    </citation>
    <scope>NUCLEOTIDE SEQUENCE [LARGE SCALE GENOMIC DNA]</scope>
    <source>
        <strain evidence="1 2">DSM 29590</strain>
    </source>
</reference>
<dbReference type="RefSeq" id="WP_076530200.1">
    <property type="nucleotide sequence ID" value="NZ_FOAC01000001.1"/>
</dbReference>
<dbReference type="InterPro" id="IPR009593">
    <property type="entry name" value="DUF1203"/>
</dbReference>
<dbReference type="OrthoDB" id="5953307at2"/>
<evidence type="ECO:0008006" key="3">
    <source>
        <dbReference type="Google" id="ProtNLM"/>
    </source>
</evidence>
<evidence type="ECO:0000313" key="2">
    <source>
        <dbReference type="Proteomes" id="UP000186019"/>
    </source>
</evidence>
<proteinExistence type="predicted"/>
<evidence type="ECO:0000313" key="1">
    <source>
        <dbReference type="EMBL" id="SIR86804.1"/>
    </source>
</evidence>
<dbReference type="Pfam" id="PF06718">
    <property type="entry name" value="DUF1203"/>
    <property type="match status" value="1"/>
</dbReference>